<comment type="caution">
    <text evidence="6">The sequence shown here is derived from an EMBL/GenBank/DDBJ whole genome shotgun (WGS) entry which is preliminary data.</text>
</comment>
<dbReference type="InterPro" id="IPR050263">
    <property type="entry name" value="Bact_Fimbrial_Adh_Pro"/>
</dbReference>
<dbReference type="Proteomes" id="UP001243195">
    <property type="component" value="Unassembled WGS sequence"/>
</dbReference>
<evidence type="ECO:0000256" key="2">
    <source>
        <dbReference type="ARBA" id="ARBA00006671"/>
    </source>
</evidence>
<organism evidence="6 7">
    <name type="scientific">Acinetobacter gerneri</name>
    <dbReference type="NCBI Taxonomy" id="202952"/>
    <lineage>
        <taxon>Bacteria</taxon>
        <taxon>Pseudomonadati</taxon>
        <taxon>Pseudomonadota</taxon>
        <taxon>Gammaproteobacteria</taxon>
        <taxon>Moraxellales</taxon>
        <taxon>Moraxellaceae</taxon>
        <taxon>Acinetobacter</taxon>
    </lineage>
</organism>
<dbReference type="InterPro" id="IPR008966">
    <property type="entry name" value="Adhesion_dom_sf"/>
</dbReference>
<dbReference type="PANTHER" id="PTHR33420">
    <property type="entry name" value="FIMBRIAL SUBUNIT ELFA-RELATED"/>
    <property type="match status" value="1"/>
</dbReference>
<evidence type="ECO:0000256" key="1">
    <source>
        <dbReference type="ARBA" id="ARBA00004561"/>
    </source>
</evidence>
<proteinExistence type="inferred from homology"/>
<evidence type="ECO:0000256" key="4">
    <source>
        <dbReference type="ARBA" id="ARBA00023263"/>
    </source>
</evidence>
<dbReference type="InterPro" id="IPR036937">
    <property type="entry name" value="Adhesion_dom_fimbrial_sf"/>
</dbReference>
<gene>
    <name evidence="6" type="ORF">RFH51_13280</name>
</gene>
<feature type="signal peptide" evidence="5">
    <location>
        <begin position="1"/>
        <end position="22"/>
    </location>
</feature>
<dbReference type="SUPFAM" id="SSF49401">
    <property type="entry name" value="Bacterial adhesins"/>
    <property type="match status" value="1"/>
</dbReference>
<dbReference type="AlphaFoldDB" id="A0AAW8JIJ6"/>
<evidence type="ECO:0000313" key="6">
    <source>
        <dbReference type="EMBL" id="MDQ9072427.1"/>
    </source>
</evidence>
<dbReference type="GO" id="GO:0043709">
    <property type="term" value="P:cell adhesion involved in single-species biofilm formation"/>
    <property type="evidence" value="ECO:0007669"/>
    <property type="project" value="TreeGrafter"/>
</dbReference>
<dbReference type="RefSeq" id="WP_308956765.1">
    <property type="nucleotide sequence ID" value="NZ_JAVICY010000022.1"/>
</dbReference>
<dbReference type="Gene3D" id="2.60.40.1090">
    <property type="entry name" value="Fimbrial-type adhesion domain"/>
    <property type="match status" value="1"/>
</dbReference>
<evidence type="ECO:0000256" key="3">
    <source>
        <dbReference type="ARBA" id="ARBA00022729"/>
    </source>
</evidence>
<feature type="chain" id="PRO_5043342274" evidence="5">
    <location>
        <begin position="23"/>
        <end position="185"/>
    </location>
</feature>
<reference evidence="6" key="1">
    <citation type="submission" date="2023-08" db="EMBL/GenBank/DDBJ databases">
        <title>Emergence of clinically-relevant ST2 carbapenem-resistant Acinetobacter baumannii strains in hospital sewages in Zhejiang, East of China.</title>
        <authorList>
            <person name="Kaichao C."/>
            <person name="Zhang R."/>
        </authorList>
    </citation>
    <scope>NUCLEOTIDE SEQUENCE</scope>
    <source>
        <strain evidence="6">M-SY-60</strain>
    </source>
</reference>
<dbReference type="Pfam" id="PF16970">
    <property type="entry name" value="FimA"/>
    <property type="match status" value="1"/>
</dbReference>
<dbReference type="EMBL" id="JAVIDA010000019">
    <property type="protein sequence ID" value="MDQ9072427.1"/>
    <property type="molecule type" value="Genomic_DNA"/>
</dbReference>
<dbReference type="InterPro" id="IPR039458">
    <property type="entry name" value="FimA-like"/>
</dbReference>
<dbReference type="PANTHER" id="PTHR33420:SF3">
    <property type="entry name" value="FIMBRIAL SUBUNIT ELFA"/>
    <property type="match status" value="1"/>
</dbReference>
<protein>
    <submittedName>
        <fullName evidence="6">Fimbrial protein</fullName>
    </submittedName>
</protein>
<dbReference type="GO" id="GO:0009289">
    <property type="term" value="C:pilus"/>
    <property type="evidence" value="ECO:0007669"/>
    <property type="project" value="UniProtKB-SubCell"/>
</dbReference>
<sequence length="185" mass="19426">MNKLTTSLALVSAMLVAGTTHAIDATDSSRTETGTLNFTGKVVGVTCTIGQAEGKQIDVALADALRSNLLETGKTTGQKAFQIDFTGCQAGDNVALEFDSTNRNIDSTTGNLKNIAVSNAAKDVQIQVLKEDGKSPIALNTRQTFATKATSDTASLKFFAQYYAASNEVSIGAVQSSIGFNLNYN</sequence>
<evidence type="ECO:0000313" key="7">
    <source>
        <dbReference type="Proteomes" id="UP001243195"/>
    </source>
</evidence>
<accession>A0AAW8JIJ6</accession>
<keyword evidence="4" id="KW-0281">Fimbrium</keyword>
<comment type="similarity">
    <text evidence="2">Belongs to the fimbrial protein family.</text>
</comment>
<name>A0AAW8JIJ6_9GAMM</name>
<comment type="subcellular location">
    <subcellularLocation>
        <location evidence="1">Fimbrium</location>
    </subcellularLocation>
</comment>
<evidence type="ECO:0000256" key="5">
    <source>
        <dbReference type="SAM" id="SignalP"/>
    </source>
</evidence>
<keyword evidence="3 5" id="KW-0732">Signal</keyword>